<dbReference type="InParanoid" id="A0A0D0A0E5"/>
<keyword evidence="2" id="KW-1185">Reference proteome</keyword>
<evidence type="ECO:0000313" key="1">
    <source>
        <dbReference type="EMBL" id="KIK35296.1"/>
    </source>
</evidence>
<dbReference type="OrthoDB" id="3199698at2759"/>
<gene>
    <name evidence="1" type="ORF">CY34DRAFT_17109</name>
</gene>
<accession>A0A0D0A0E5</accession>
<proteinExistence type="predicted"/>
<dbReference type="STRING" id="930992.A0A0D0A0E5"/>
<reference evidence="1 2" key="1">
    <citation type="submission" date="2014-04" db="EMBL/GenBank/DDBJ databases">
        <authorList>
            <consortium name="DOE Joint Genome Institute"/>
            <person name="Kuo A."/>
            <person name="Ruytinx J."/>
            <person name="Rineau F."/>
            <person name="Colpaert J."/>
            <person name="Kohler A."/>
            <person name="Nagy L.G."/>
            <person name="Floudas D."/>
            <person name="Copeland A."/>
            <person name="Barry K.W."/>
            <person name="Cichocki N."/>
            <person name="Veneault-Fourrey C."/>
            <person name="LaButti K."/>
            <person name="Lindquist E.A."/>
            <person name="Lipzen A."/>
            <person name="Lundell T."/>
            <person name="Morin E."/>
            <person name="Murat C."/>
            <person name="Sun H."/>
            <person name="Tunlid A."/>
            <person name="Henrissat B."/>
            <person name="Grigoriev I.V."/>
            <person name="Hibbett D.S."/>
            <person name="Martin F."/>
            <person name="Nordberg H.P."/>
            <person name="Cantor M.N."/>
            <person name="Hua S.X."/>
        </authorList>
    </citation>
    <scope>NUCLEOTIDE SEQUENCE [LARGE SCALE GENOMIC DNA]</scope>
    <source>
        <strain evidence="1 2">UH-Slu-Lm8-n1</strain>
    </source>
</reference>
<dbReference type="AlphaFoldDB" id="A0A0D0A0E5"/>
<dbReference type="EMBL" id="KN835640">
    <property type="protein sequence ID" value="KIK35296.1"/>
    <property type="molecule type" value="Genomic_DNA"/>
</dbReference>
<organism evidence="1 2">
    <name type="scientific">Suillus luteus UH-Slu-Lm8-n1</name>
    <dbReference type="NCBI Taxonomy" id="930992"/>
    <lineage>
        <taxon>Eukaryota</taxon>
        <taxon>Fungi</taxon>
        <taxon>Dikarya</taxon>
        <taxon>Basidiomycota</taxon>
        <taxon>Agaricomycotina</taxon>
        <taxon>Agaricomycetes</taxon>
        <taxon>Agaricomycetidae</taxon>
        <taxon>Boletales</taxon>
        <taxon>Suillineae</taxon>
        <taxon>Suillaceae</taxon>
        <taxon>Suillus</taxon>
    </lineage>
</organism>
<dbReference type="Proteomes" id="UP000054485">
    <property type="component" value="Unassembled WGS sequence"/>
</dbReference>
<protein>
    <submittedName>
        <fullName evidence="1">Unplaced genomic scaffold CY34scaffold_509, whole genome shotgun sequence</fullName>
    </submittedName>
</protein>
<name>A0A0D0A0E5_9AGAM</name>
<reference evidence="2" key="2">
    <citation type="submission" date="2015-01" db="EMBL/GenBank/DDBJ databases">
        <title>Evolutionary Origins and Diversification of the Mycorrhizal Mutualists.</title>
        <authorList>
            <consortium name="DOE Joint Genome Institute"/>
            <consortium name="Mycorrhizal Genomics Consortium"/>
            <person name="Kohler A."/>
            <person name="Kuo A."/>
            <person name="Nagy L.G."/>
            <person name="Floudas D."/>
            <person name="Copeland A."/>
            <person name="Barry K.W."/>
            <person name="Cichocki N."/>
            <person name="Veneault-Fourrey C."/>
            <person name="LaButti K."/>
            <person name="Lindquist E.A."/>
            <person name="Lipzen A."/>
            <person name="Lundell T."/>
            <person name="Morin E."/>
            <person name="Murat C."/>
            <person name="Riley R."/>
            <person name="Ohm R."/>
            <person name="Sun H."/>
            <person name="Tunlid A."/>
            <person name="Henrissat B."/>
            <person name="Grigoriev I.V."/>
            <person name="Hibbett D.S."/>
            <person name="Martin F."/>
        </authorList>
    </citation>
    <scope>NUCLEOTIDE SEQUENCE [LARGE SCALE GENOMIC DNA]</scope>
    <source>
        <strain evidence="2">UH-Slu-Lm8-n1</strain>
    </source>
</reference>
<evidence type="ECO:0000313" key="2">
    <source>
        <dbReference type="Proteomes" id="UP000054485"/>
    </source>
</evidence>
<sequence length="411" mass="46642">MKVFLPAIEGHVPQDMVRAFRALLEFCYIARRNVISEASLNELQDALTRFHHYREVFKTTGTKPHFSYPRQHSMAHYADMIRLFGAPNGLCSSITESKHIKAVKDPWRWSSRNNALGQMLLTNQRLDKLAASRIDFTTRGMLVGSVLSRAVASLHEPNAPVVAPQAEDDIDDGEVVDGPTVLAFVQLARTPQRKRARTVAALAEEIRVPHLRRLIRYFLFSQLFPDDPRNPEDVPAANCPRHDGSIHVFNSAAATFYAPSDPSGIGGMRREQIRACPLWRNVYARNDCVFVNINPELEGIEGLEVARVKCFFSFKFNWVMYPCALVQWFDKVGDHADEDTGMWIVRPSTRDDGTPNLAVIHLETVYRAAHLIPVYGHDFIPNNIQYFHSYDAFGAYYVNKFADHHAFEIAS</sequence>
<dbReference type="HOGENOM" id="CLU_006344_1_2_1"/>